<dbReference type="EMBL" id="PYAS01000019">
    <property type="protein sequence ID" value="PSL22679.1"/>
    <property type="molecule type" value="Genomic_DNA"/>
</dbReference>
<keyword evidence="7 10" id="KW-0472">Membrane</keyword>
<dbReference type="PANTHER" id="PTHR30069:SF29">
    <property type="entry name" value="HEMOGLOBIN AND HEMOGLOBIN-HAPTOGLOBIN-BINDING PROTEIN 1-RELATED"/>
    <property type="match status" value="1"/>
</dbReference>
<dbReference type="GO" id="GO:0044718">
    <property type="term" value="P:siderophore transmembrane transport"/>
    <property type="evidence" value="ECO:0007669"/>
    <property type="project" value="TreeGrafter"/>
</dbReference>
<dbReference type="InterPro" id="IPR012910">
    <property type="entry name" value="Plug_dom"/>
</dbReference>
<keyword evidence="2 10" id="KW-0813">Transport</keyword>
<evidence type="ECO:0000256" key="4">
    <source>
        <dbReference type="ARBA" id="ARBA00022692"/>
    </source>
</evidence>
<evidence type="ECO:0000256" key="11">
    <source>
        <dbReference type="RuleBase" id="RU003357"/>
    </source>
</evidence>
<sequence length="679" mass="74338">MAANHGRIQTIGGPRSAVGGQKNTNRYQYPMKQHYAITLLLSLIANLALAQEISLDPVTVTSSLVEKRASQTGRNIAVIKGEYFQQLPVHSIDDLLRYVPGVEIQARGPQGSQSDIVLRGGTFQQVLVILDGIRLNDPNTGHFNSYIPISAAEIDRIEVLKGASSALYGSDAVGGVIHVISKTFAARLNGATDGNALQKTQVNGGVSAGEYGLFNANVGAFVQRNKLAVSGGFLSNNASGVQQRGIKGYFHNNTASLSLSYAISPNWNVAVRSSYDHRDFAAQNFYTVLKSDTASEKVKMSWNQVRLGYQKNRTAFSIDGGFKSVQDTYLFNPHSIANSSKSKLWQGLATLQQGITSSTNLIAGVNFQQRNIRSNDRGNHTLNQLAPFVSVVQNIGENFTVTPSVRMDWRESIGTEVSPQVNLSYKKAAWQLRASAGRTIRDADFTERFNNYAKKLVTGGSVGNPDLKAERSFSYEAGADWFLTSSPAAQLKVSGTFFQRRQKDLIDYVTTPYAQMPRKDNLLPTGTFGLALNIAEVNTTGFELDIQSANTISDNQKLLVNAGLTWLDSDNKSQIQSFYLSSHAEFLANFSAIYQIGGFSVSVNGLYKKRAEREASAIEASVSKNYFILNAKAEYAFLKRQLGIFVQADNAFDKQYSDILGSVMPGRWLMGGVRFNFAK</sequence>
<evidence type="ECO:0000256" key="7">
    <source>
        <dbReference type="ARBA" id="ARBA00023136"/>
    </source>
</evidence>
<evidence type="ECO:0000259" key="14">
    <source>
        <dbReference type="Pfam" id="PF07715"/>
    </source>
</evidence>
<dbReference type="Pfam" id="PF07715">
    <property type="entry name" value="Plug"/>
    <property type="match status" value="1"/>
</dbReference>
<reference evidence="15 16" key="1">
    <citation type="submission" date="2018-03" db="EMBL/GenBank/DDBJ databases">
        <title>Genomic Encyclopedia of Archaeal and Bacterial Type Strains, Phase II (KMG-II): from individual species to whole genera.</title>
        <authorList>
            <person name="Goeker M."/>
        </authorList>
    </citation>
    <scope>NUCLEOTIDE SEQUENCE [LARGE SCALE GENOMIC DNA]</scope>
    <source>
        <strain evidence="15 16">DSM 29057</strain>
    </source>
</reference>
<name>A0A2P8FLT9_9BACT</name>
<keyword evidence="5" id="KW-0732">Signal</keyword>
<gene>
    <name evidence="15" type="ORF">CLV60_11937</name>
</gene>
<evidence type="ECO:0000256" key="12">
    <source>
        <dbReference type="SAM" id="MobiDB-lite"/>
    </source>
</evidence>
<dbReference type="InterPro" id="IPR039426">
    <property type="entry name" value="TonB-dep_rcpt-like"/>
</dbReference>
<dbReference type="GO" id="GO:0009279">
    <property type="term" value="C:cell outer membrane"/>
    <property type="evidence" value="ECO:0007669"/>
    <property type="project" value="UniProtKB-SubCell"/>
</dbReference>
<evidence type="ECO:0000256" key="9">
    <source>
        <dbReference type="ARBA" id="ARBA00023237"/>
    </source>
</evidence>
<feature type="domain" description="TonB-dependent receptor plug" evidence="14">
    <location>
        <begin position="70"/>
        <end position="176"/>
    </location>
</feature>
<comment type="subcellular location">
    <subcellularLocation>
        <location evidence="1 10">Cell outer membrane</location>
        <topology evidence="1 10">Multi-pass membrane protein</topology>
    </subcellularLocation>
</comment>
<evidence type="ECO:0000256" key="10">
    <source>
        <dbReference type="PROSITE-ProRule" id="PRU01360"/>
    </source>
</evidence>
<evidence type="ECO:0000256" key="1">
    <source>
        <dbReference type="ARBA" id="ARBA00004571"/>
    </source>
</evidence>
<dbReference type="AlphaFoldDB" id="A0A2P8FLT9"/>
<evidence type="ECO:0000256" key="2">
    <source>
        <dbReference type="ARBA" id="ARBA00022448"/>
    </source>
</evidence>
<keyword evidence="4 10" id="KW-0812">Transmembrane</keyword>
<keyword evidence="6 11" id="KW-0798">TonB box</keyword>
<dbReference type="CDD" id="cd01347">
    <property type="entry name" value="ligand_gated_channel"/>
    <property type="match status" value="1"/>
</dbReference>
<keyword evidence="9 10" id="KW-0998">Cell outer membrane</keyword>
<dbReference type="InterPro" id="IPR036942">
    <property type="entry name" value="Beta-barrel_TonB_sf"/>
</dbReference>
<protein>
    <submittedName>
        <fullName evidence="15">Iron complex outermembrane receptor protein</fullName>
    </submittedName>
</protein>
<keyword evidence="16" id="KW-1185">Reference proteome</keyword>
<dbReference type="PROSITE" id="PS52016">
    <property type="entry name" value="TONB_DEPENDENT_REC_3"/>
    <property type="match status" value="1"/>
</dbReference>
<evidence type="ECO:0000256" key="8">
    <source>
        <dbReference type="ARBA" id="ARBA00023170"/>
    </source>
</evidence>
<evidence type="ECO:0000313" key="15">
    <source>
        <dbReference type="EMBL" id="PSL22679.1"/>
    </source>
</evidence>
<evidence type="ECO:0000256" key="3">
    <source>
        <dbReference type="ARBA" id="ARBA00022452"/>
    </source>
</evidence>
<dbReference type="GO" id="GO:0015344">
    <property type="term" value="F:siderophore uptake transmembrane transporter activity"/>
    <property type="evidence" value="ECO:0007669"/>
    <property type="project" value="TreeGrafter"/>
</dbReference>
<evidence type="ECO:0000256" key="5">
    <source>
        <dbReference type="ARBA" id="ARBA00022729"/>
    </source>
</evidence>
<dbReference type="InterPro" id="IPR037066">
    <property type="entry name" value="Plug_dom_sf"/>
</dbReference>
<dbReference type="PANTHER" id="PTHR30069">
    <property type="entry name" value="TONB-DEPENDENT OUTER MEMBRANE RECEPTOR"/>
    <property type="match status" value="1"/>
</dbReference>
<dbReference type="Gene3D" id="2.40.170.20">
    <property type="entry name" value="TonB-dependent receptor, beta-barrel domain"/>
    <property type="match status" value="1"/>
</dbReference>
<dbReference type="Gene3D" id="2.170.130.10">
    <property type="entry name" value="TonB-dependent receptor, plug domain"/>
    <property type="match status" value="1"/>
</dbReference>
<proteinExistence type="inferred from homology"/>
<dbReference type="Proteomes" id="UP000241964">
    <property type="component" value="Unassembled WGS sequence"/>
</dbReference>
<organism evidence="15 16">
    <name type="scientific">Dyadobacter jiangsuensis</name>
    <dbReference type="NCBI Taxonomy" id="1591085"/>
    <lineage>
        <taxon>Bacteria</taxon>
        <taxon>Pseudomonadati</taxon>
        <taxon>Bacteroidota</taxon>
        <taxon>Cytophagia</taxon>
        <taxon>Cytophagales</taxon>
        <taxon>Spirosomataceae</taxon>
        <taxon>Dyadobacter</taxon>
    </lineage>
</organism>
<comment type="similarity">
    <text evidence="10 11">Belongs to the TonB-dependent receptor family.</text>
</comment>
<accession>A0A2P8FLT9</accession>
<dbReference type="SUPFAM" id="SSF56935">
    <property type="entry name" value="Porins"/>
    <property type="match status" value="1"/>
</dbReference>
<evidence type="ECO:0000259" key="13">
    <source>
        <dbReference type="Pfam" id="PF00593"/>
    </source>
</evidence>
<dbReference type="InterPro" id="IPR000531">
    <property type="entry name" value="Beta-barrel_TonB"/>
</dbReference>
<comment type="caution">
    <text evidence="15">The sequence shown here is derived from an EMBL/GenBank/DDBJ whole genome shotgun (WGS) entry which is preliminary data.</text>
</comment>
<dbReference type="Pfam" id="PF00593">
    <property type="entry name" value="TonB_dep_Rec_b-barrel"/>
    <property type="match status" value="1"/>
</dbReference>
<evidence type="ECO:0000313" key="16">
    <source>
        <dbReference type="Proteomes" id="UP000241964"/>
    </source>
</evidence>
<keyword evidence="8 15" id="KW-0675">Receptor</keyword>
<keyword evidence="3 10" id="KW-1134">Transmembrane beta strand</keyword>
<feature type="domain" description="TonB-dependent receptor-like beta-barrel" evidence="13">
    <location>
        <begin position="223"/>
        <end position="650"/>
    </location>
</feature>
<feature type="region of interest" description="Disordered" evidence="12">
    <location>
        <begin position="1"/>
        <end position="21"/>
    </location>
</feature>
<evidence type="ECO:0000256" key="6">
    <source>
        <dbReference type="ARBA" id="ARBA00023077"/>
    </source>
</evidence>